<evidence type="ECO:0000313" key="3">
    <source>
        <dbReference type="Proteomes" id="UP001634394"/>
    </source>
</evidence>
<keyword evidence="1" id="KW-0472">Membrane</keyword>
<feature type="transmembrane region" description="Helical" evidence="1">
    <location>
        <begin position="52"/>
        <end position="76"/>
    </location>
</feature>
<proteinExistence type="predicted"/>
<keyword evidence="3" id="KW-1185">Reference proteome</keyword>
<dbReference type="EMBL" id="JBJQND010000018">
    <property type="protein sequence ID" value="KAL3835811.1"/>
    <property type="molecule type" value="Genomic_DNA"/>
</dbReference>
<reference evidence="2 3" key="1">
    <citation type="submission" date="2024-11" db="EMBL/GenBank/DDBJ databases">
        <title>Chromosome-level genome assembly of the freshwater bivalve Anodonta woodiana.</title>
        <authorList>
            <person name="Chen X."/>
        </authorList>
    </citation>
    <scope>NUCLEOTIDE SEQUENCE [LARGE SCALE GENOMIC DNA]</scope>
    <source>
        <strain evidence="2">MN2024</strain>
        <tissue evidence="2">Gills</tissue>
    </source>
</reference>
<gene>
    <name evidence="2" type="ORF">ACJMK2_021285</name>
</gene>
<dbReference type="AlphaFoldDB" id="A0ABD3TGT8"/>
<evidence type="ECO:0000256" key="1">
    <source>
        <dbReference type="SAM" id="Phobius"/>
    </source>
</evidence>
<keyword evidence="1" id="KW-0812">Transmembrane</keyword>
<protein>
    <submittedName>
        <fullName evidence="2">Uncharacterized protein</fullName>
    </submittedName>
</protein>
<accession>A0ABD3TGT8</accession>
<evidence type="ECO:0000313" key="2">
    <source>
        <dbReference type="EMBL" id="KAL3835811.1"/>
    </source>
</evidence>
<name>A0ABD3TGT8_SINWO</name>
<keyword evidence="1" id="KW-1133">Transmembrane helix</keyword>
<dbReference type="Proteomes" id="UP001634394">
    <property type="component" value="Unassembled WGS sequence"/>
</dbReference>
<organism evidence="2 3">
    <name type="scientific">Sinanodonta woodiana</name>
    <name type="common">Chinese pond mussel</name>
    <name type="synonym">Anodonta woodiana</name>
    <dbReference type="NCBI Taxonomy" id="1069815"/>
    <lineage>
        <taxon>Eukaryota</taxon>
        <taxon>Metazoa</taxon>
        <taxon>Spiralia</taxon>
        <taxon>Lophotrochozoa</taxon>
        <taxon>Mollusca</taxon>
        <taxon>Bivalvia</taxon>
        <taxon>Autobranchia</taxon>
        <taxon>Heteroconchia</taxon>
        <taxon>Palaeoheterodonta</taxon>
        <taxon>Unionida</taxon>
        <taxon>Unionoidea</taxon>
        <taxon>Unionidae</taxon>
        <taxon>Unioninae</taxon>
        <taxon>Sinanodonta</taxon>
    </lineage>
</organism>
<comment type="caution">
    <text evidence="2">The sequence shown here is derived from an EMBL/GenBank/DDBJ whole genome shotgun (WGS) entry which is preliminary data.</text>
</comment>
<sequence length="295" mass="32513">MRLLGGIASGNVTKSQHQDVSTTHVPEMTETMTPKIDGSLGFTDSDILSTCLYIGIGFVSGMGFVLFVGFLVFLALRCSRKDEIKLSTSSSDRHRGDNSRVCYNANQVSVQFSGGKDNMDDTYDTVYDMQADSPFRRTQKLIRMGSANSWKRPNVQRAQSSASDNLDYTWRGLIDGKIEVLNTALRNQPELHNSSRLTEDCYSVHCPPSVTVHNRAESDKTSDYEFPTDATFKSKPVADVSPVSMATIEENGTENGCHTPPFPSVSELNAMFGDESESIYATVKKTLSKLNESTL</sequence>